<accession>A0A921S6K8</accession>
<evidence type="ECO:0000313" key="1">
    <source>
        <dbReference type="EMBL" id="KAG0553043.1"/>
    </source>
</evidence>
<dbReference type="AlphaFoldDB" id="A0A921S6K8"/>
<reference evidence="1" key="2">
    <citation type="submission" date="2020-10" db="EMBL/GenBank/DDBJ databases">
        <authorList>
            <person name="Cooper E.A."/>
            <person name="Brenton Z.W."/>
            <person name="Flinn B.S."/>
            <person name="Jenkins J."/>
            <person name="Shu S."/>
            <person name="Flowers D."/>
            <person name="Luo F."/>
            <person name="Wang Y."/>
            <person name="Xia P."/>
            <person name="Barry K."/>
            <person name="Daum C."/>
            <person name="Lipzen A."/>
            <person name="Yoshinaga Y."/>
            <person name="Schmutz J."/>
            <person name="Saski C."/>
            <person name="Vermerris W."/>
            <person name="Kresovich S."/>
        </authorList>
    </citation>
    <scope>NUCLEOTIDE SEQUENCE</scope>
</reference>
<comment type="caution">
    <text evidence="1">The sequence shown here is derived from an EMBL/GenBank/DDBJ whole genome shotgun (WGS) entry which is preliminary data.</text>
</comment>
<evidence type="ECO:0000313" key="2">
    <source>
        <dbReference type="Proteomes" id="UP000807115"/>
    </source>
</evidence>
<gene>
    <name evidence="1" type="ORF">BDA96_01G561100</name>
</gene>
<name>A0A921S6K8_SORBI</name>
<dbReference type="EMBL" id="CM027680">
    <property type="protein sequence ID" value="KAG0553043.1"/>
    <property type="molecule type" value="Genomic_DNA"/>
</dbReference>
<sequence length="85" mass="9236">MLEASIYRLFGKSALCCDSCGNRLASKVSKKTKQGVSMCFAGTEKVKTIIFASSLHRHQCGLHRVSHMLKRTSTRTTPAGTGCNT</sequence>
<protein>
    <submittedName>
        <fullName evidence="1">Uncharacterized protein</fullName>
    </submittedName>
</protein>
<proteinExistence type="predicted"/>
<organism evidence="1 2">
    <name type="scientific">Sorghum bicolor</name>
    <name type="common">Sorghum</name>
    <name type="synonym">Sorghum vulgare</name>
    <dbReference type="NCBI Taxonomy" id="4558"/>
    <lineage>
        <taxon>Eukaryota</taxon>
        <taxon>Viridiplantae</taxon>
        <taxon>Streptophyta</taxon>
        <taxon>Embryophyta</taxon>
        <taxon>Tracheophyta</taxon>
        <taxon>Spermatophyta</taxon>
        <taxon>Magnoliopsida</taxon>
        <taxon>Liliopsida</taxon>
        <taxon>Poales</taxon>
        <taxon>Poaceae</taxon>
        <taxon>PACMAD clade</taxon>
        <taxon>Panicoideae</taxon>
        <taxon>Andropogonodae</taxon>
        <taxon>Andropogoneae</taxon>
        <taxon>Sorghinae</taxon>
        <taxon>Sorghum</taxon>
    </lineage>
</organism>
<dbReference type="Proteomes" id="UP000807115">
    <property type="component" value="Chromosome 1"/>
</dbReference>
<reference evidence="1" key="1">
    <citation type="journal article" date="2019" name="BMC Genomics">
        <title>A new reference genome for Sorghum bicolor reveals high levels of sequence similarity between sweet and grain genotypes: implications for the genetics of sugar metabolism.</title>
        <authorList>
            <person name="Cooper E.A."/>
            <person name="Brenton Z.W."/>
            <person name="Flinn B.S."/>
            <person name="Jenkins J."/>
            <person name="Shu S."/>
            <person name="Flowers D."/>
            <person name="Luo F."/>
            <person name="Wang Y."/>
            <person name="Xia P."/>
            <person name="Barry K."/>
            <person name="Daum C."/>
            <person name="Lipzen A."/>
            <person name="Yoshinaga Y."/>
            <person name="Schmutz J."/>
            <person name="Saski C."/>
            <person name="Vermerris W."/>
            <person name="Kresovich S."/>
        </authorList>
    </citation>
    <scope>NUCLEOTIDE SEQUENCE</scope>
</reference>